<keyword evidence="2" id="KW-1185">Reference proteome</keyword>
<dbReference type="SUPFAM" id="SSF55961">
    <property type="entry name" value="Bet v1-like"/>
    <property type="match status" value="1"/>
</dbReference>
<dbReference type="Gene3D" id="3.30.530.20">
    <property type="match status" value="1"/>
</dbReference>
<organism evidence="1 2">
    <name type="scientific">Halomarina ordinaria</name>
    <dbReference type="NCBI Taxonomy" id="3033939"/>
    <lineage>
        <taxon>Archaea</taxon>
        <taxon>Methanobacteriati</taxon>
        <taxon>Methanobacteriota</taxon>
        <taxon>Stenosarchaea group</taxon>
        <taxon>Halobacteria</taxon>
        <taxon>Halobacteriales</taxon>
        <taxon>Natronomonadaceae</taxon>
        <taxon>Halomarina</taxon>
    </lineage>
</organism>
<dbReference type="CDD" id="cd07812">
    <property type="entry name" value="SRPBCC"/>
    <property type="match status" value="1"/>
</dbReference>
<evidence type="ECO:0000313" key="2">
    <source>
        <dbReference type="Proteomes" id="UP001596406"/>
    </source>
</evidence>
<proteinExistence type="predicted"/>
<accession>A0ABD5UBW6</accession>
<dbReference type="InterPro" id="IPR019587">
    <property type="entry name" value="Polyketide_cyclase/dehydratase"/>
</dbReference>
<evidence type="ECO:0000313" key="1">
    <source>
        <dbReference type="EMBL" id="MFC6836229.1"/>
    </source>
</evidence>
<protein>
    <submittedName>
        <fullName evidence="1">Type II toxin-antitoxin system RatA family toxin</fullName>
    </submittedName>
</protein>
<dbReference type="Proteomes" id="UP001596406">
    <property type="component" value="Unassembled WGS sequence"/>
</dbReference>
<dbReference type="EMBL" id="JBHSXM010000001">
    <property type="protein sequence ID" value="MFC6836229.1"/>
    <property type="molecule type" value="Genomic_DNA"/>
</dbReference>
<comment type="caution">
    <text evidence="1">The sequence shown here is derived from an EMBL/GenBank/DDBJ whole genome shotgun (WGS) entry which is preliminary data.</text>
</comment>
<dbReference type="RefSeq" id="WP_304447921.1">
    <property type="nucleotide sequence ID" value="NZ_JARRAH010000001.1"/>
</dbReference>
<gene>
    <name evidence="1" type="ORF">ACFQHK_06880</name>
</gene>
<name>A0ABD5UBW6_9EURY</name>
<reference evidence="1 2" key="1">
    <citation type="journal article" date="2019" name="Int. J. Syst. Evol. Microbiol.">
        <title>The Global Catalogue of Microorganisms (GCM) 10K type strain sequencing project: providing services to taxonomists for standard genome sequencing and annotation.</title>
        <authorList>
            <consortium name="The Broad Institute Genomics Platform"/>
            <consortium name="The Broad Institute Genome Sequencing Center for Infectious Disease"/>
            <person name="Wu L."/>
            <person name="Ma J."/>
        </authorList>
    </citation>
    <scope>NUCLEOTIDE SEQUENCE [LARGE SCALE GENOMIC DNA]</scope>
    <source>
        <strain evidence="1 2">PSRA2</strain>
    </source>
</reference>
<dbReference type="InterPro" id="IPR023393">
    <property type="entry name" value="START-like_dom_sf"/>
</dbReference>
<dbReference type="AlphaFoldDB" id="A0ABD5UBW6"/>
<dbReference type="Pfam" id="PF10604">
    <property type="entry name" value="Polyketide_cyc2"/>
    <property type="match status" value="1"/>
</dbReference>
<sequence>MDSVEVSTLVYLPPEEVYDFLIDFPRYADYSKYLKEVRMRGDGTPGTEYDLTFAWWKLTYTANSRVTDVERPERIDWKLTEDIDARGHWAVEHVPEEAPEGVEDASRVRFYVEFAPGSADASAISLPAFVSLGWVIEKVRPKIIEEAERVVERIVADLEGERRPVELVVHDRPDAV</sequence>